<accession>A0ABV2LTI4</accession>
<evidence type="ECO:0000259" key="7">
    <source>
        <dbReference type="PROSITE" id="PS51935"/>
    </source>
</evidence>
<evidence type="ECO:0000256" key="1">
    <source>
        <dbReference type="ARBA" id="ARBA00007074"/>
    </source>
</evidence>
<evidence type="ECO:0000256" key="4">
    <source>
        <dbReference type="ARBA" id="ARBA00022801"/>
    </source>
</evidence>
<proteinExistence type="inferred from homology"/>
<evidence type="ECO:0000313" key="8">
    <source>
        <dbReference type="EMBL" id="MET3731871.1"/>
    </source>
</evidence>
<evidence type="ECO:0000313" key="9">
    <source>
        <dbReference type="Proteomes" id="UP001549146"/>
    </source>
</evidence>
<dbReference type="InterPro" id="IPR038765">
    <property type="entry name" value="Papain-like_cys_pep_sf"/>
</dbReference>
<dbReference type="EMBL" id="JBEPMO010000007">
    <property type="protein sequence ID" value="MET3731871.1"/>
    <property type="molecule type" value="Genomic_DNA"/>
</dbReference>
<comment type="similarity">
    <text evidence="1">Belongs to the peptidase C40 family.</text>
</comment>
<evidence type="ECO:0000256" key="6">
    <source>
        <dbReference type="SAM" id="SignalP"/>
    </source>
</evidence>
<name>A0ABV2LTI4_9FLAO</name>
<evidence type="ECO:0000256" key="2">
    <source>
        <dbReference type="ARBA" id="ARBA00022670"/>
    </source>
</evidence>
<protein>
    <submittedName>
        <fullName evidence="8">Lipoprotein Spr</fullName>
    </submittedName>
</protein>
<dbReference type="RefSeq" id="WP_354508543.1">
    <property type="nucleotide sequence ID" value="NZ_JBEPMO010000007.1"/>
</dbReference>
<keyword evidence="8" id="KW-0449">Lipoprotein</keyword>
<feature type="domain" description="NlpC/P60" evidence="7">
    <location>
        <begin position="83"/>
        <end position="210"/>
    </location>
</feature>
<sequence length="211" mass="23264">MKGINLAIIAVIAIFTTSCSTLVSTNQAKSSFVPLERSYYTQSTIINKKLFAENKSNEVATVKVKPAKTAIEELNDIHMMAMNSFVTQILSEAESYLGVPYRFGGTTRKGIDCSAFVQSVFQMFNHELPRVSAAQAKEGEIVHKENMRAGDLVFFATNGGSRVSHVGIVHNVSDDGEIEFIHASTSQGVIVTPLSSDYWSKRFLYAKRIID</sequence>
<gene>
    <name evidence="8" type="ORF">ABID46_001453</name>
</gene>
<dbReference type="PANTHER" id="PTHR47360">
    <property type="entry name" value="MUREIN DD-ENDOPEPTIDASE MEPS/MUREIN LD-CARBOXYPEPTIDASE"/>
    <property type="match status" value="1"/>
</dbReference>
<dbReference type="PROSITE" id="PS51257">
    <property type="entry name" value="PROKAR_LIPOPROTEIN"/>
    <property type="match status" value="1"/>
</dbReference>
<keyword evidence="5" id="KW-0788">Thiol protease</keyword>
<reference evidence="8 9" key="1">
    <citation type="submission" date="2024-06" db="EMBL/GenBank/DDBJ databases">
        <title>Genomic Encyclopedia of Type Strains, Phase IV (KMG-IV): sequencing the most valuable type-strain genomes for metagenomic binning, comparative biology and taxonomic classification.</title>
        <authorList>
            <person name="Goeker M."/>
        </authorList>
    </citation>
    <scope>NUCLEOTIDE SEQUENCE [LARGE SCALE GENOMIC DNA]</scope>
    <source>
        <strain evidence="8 9">DSM 29388</strain>
    </source>
</reference>
<evidence type="ECO:0000256" key="5">
    <source>
        <dbReference type="ARBA" id="ARBA00022807"/>
    </source>
</evidence>
<keyword evidence="2" id="KW-0645">Protease</keyword>
<keyword evidence="4" id="KW-0378">Hydrolase</keyword>
<dbReference type="InterPro" id="IPR052062">
    <property type="entry name" value="Murein_DD/LD_carboxypeptidase"/>
</dbReference>
<dbReference type="SUPFAM" id="SSF54001">
    <property type="entry name" value="Cysteine proteinases"/>
    <property type="match status" value="1"/>
</dbReference>
<evidence type="ECO:0000256" key="3">
    <source>
        <dbReference type="ARBA" id="ARBA00022729"/>
    </source>
</evidence>
<comment type="caution">
    <text evidence="8">The sequence shown here is derived from an EMBL/GenBank/DDBJ whole genome shotgun (WGS) entry which is preliminary data.</text>
</comment>
<organism evidence="8 9">
    <name type="scientific">Moheibacter stercoris</name>
    <dbReference type="NCBI Taxonomy" id="1628251"/>
    <lineage>
        <taxon>Bacteria</taxon>
        <taxon>Pseudomonadati</taxon>
        <taxon>Bacteroidota</taxon>
        <taxon>Flavobacteriia</taxon>
        <taxon>Flavobacteriales</taxon>
        <taxon>Weeksellaceae</taxon>
        <taxon>Moheibacter</taxon>
    </lineage>
</organism>
<feature type="chain" id="PRO_5047143724" evidence="6">
    <location>
        <begin position="24"/>
        <end position="211"/>
    </location>
</feature>
<dbReference type="InterPro" id="IPR000064">
    <property type="entry name" value="NLP_P60_dom"/>
</dbReference>
<keyword evidence="3 6" id="KW-0732">Signal</keyword>
<dbReference type="PANTHER" id="PTHR47360:SF1">
    <property type="entry name" value="ENDOPEPTIDASE NLPC-RELATED"/>
    <property type="match status" value="1"/>
</dbReference>
<keyword evidence="9" id="KW-1185">Reference proteome</keyword>
<dbReference type="PROSITE" id="PS51935">
    <property type="entry name" value="NLPC_P60"/>
    <property type="match status" value="1"/>
</dbReference>
<dbReference type="Gene3D" id="3.90.1720.10">
    <property type="entry name" value="endopeptidase domain like (from Nostoc punctiforme)"/>
    <property type="match status" value="1"/>
</dbReference>
<feature type="signal peptide" evidence="6">
    <location>
        <begin position="1"/>
        <end position="23"/>
    </location>
</feature>
<dbReference type="Pfam" id="PF00877">
    <property type="entry name" value="NLPC_P60"/>
    <property type="match status" value="1"/>
</dbReference>
<dbReference type="Proteomes" id="UP001549146">
    <property type="component" value="Unassembled WGS sequence"/>
</dbReference>